<evidence type="ECO:0000256" key="1">
    <source>
        <dbReference type="ARBA" id="ARBA00004123"/>
    </source>
</evidence>
<keyword evidence="5" id="KW-0539">Nucleus</keyword>
<dbReference type="InterPro" id="IPR005333">
    <property type="entry name" value="Transcription_factor_TCP"/>
</dbReference>
<keyword evidence="3" id="KW-0238">DNA-binding</keyword>
<keyword evidence="9" id="KW-1185">Reference proteome</keyword>
<dbReference type="PROSITE" id="PS51369">
    <property type="entry name" value="TCP"/>
    <property type="match status" value="1"/>
</dbReference>
<proteinExistence type="predicted"/>
<evidence type="ECO:0000256" key="2">
    <source>
        <dbReference type="ARBA" id="ARBA00023015"/>
    </source>
</evidence>
<accession>A0ABD2Z0I2</accession>
<feature type="compositionally biased region" description="Basic and acidic residues" evidence="6">
    <location>
        <begin position="1"/>
        <end position="23"/>
    </location>
</feature>
<evidence type="ECO:0000256" key="4">
    <source>
        <dbReference type="ARBA" id="ARBA00023163"/>
    </source>
</evidence>
<keyword evidence="2" id="KW-0805">Transcription regulation</keyword>
<dbReference type="InterPro" id="IPR017887">
    <property type="entry name" value="TF_TCP_subgr"/>
</dbReference>
<evidence type="ECO:0000259" key="7">
    <source>
        <dbReference type="PROSITE" id="PS51369"/>
    </source>
</evidence>
<sequence>MIMNSKGKDFQAKQEGDVDDHSKFSKTASTSRQWAGFRNPRIVRVSRSFGGKDRHSKVCTVRGLRDRRIRLSVPTAIQLYDLQDRLGLSQPSKVVDWLLDATKTDIDKLPPLQIPPGSFSQFHQAIALSHQHSSSATPSNLPNFFSPNPSYMKDHNLGNDQTIMDRSKYWKEAGREAVVGKDKWVASNEPENQEGMDGYAAQLTAQNFFPLGNQSSFPSFLNNSLPYNPYYHWDASNLSLSQLGSNSNIPMQTEDSHSHISLSQLASSSMALPLGSQLYFCPSAAPLPAIVPPLPQFMNAPVETDPRQINQFQFLSSSSQHVQPNSLMPTLHLISSPMKSLTLNVNPKILHSQENNENQPNEGGSGS</sequence>
<gene>
    <name evidence="8" type="ORF">ACH5RR_025744</name>
</gene>
<dbReference type="EMBL" id="JBJUIK010000011">
    <property type="protein sequence ID" value="KAL3513027.1"/>
    <property type="molecule type" value="Genomic_DNA"/>
</dbReference>
<dbReference type="GO" id="GO:0003677">
    <property type="term" value="F:DNA binding"/>
    <property type="evidence" value="ECO:0007669"/>
    <property type="project" value="UniProtKB-KW"/>
</dbReference>
<evidence type="ECO:0000256" key="5">
    <source>
        <dbReference type="ARBA" id="ARBA00023242"/>
    </source>
</evidence>
<dbReference type="PANTHER" id="PTHR31072">
    <property type="entry name" value="TRANSCRIPTION FACTOR TCP4-RELATED"/>
    <property type="match status" value="1"/>
</dbReference>
<protein>
    <recommendedName>
        <fullName evidence="7">TCP domain-containing protein</fullName>
    </recommendedName>
</protein>
<comment type="subcellular location">
    <subcellularLocation>
        <location evidence="1">Nucleus</location>
    </subcellularLocation>
</comment>
<evidence type="ECO:0000313" key="8">
    <source>
        <dbReference type="EMBL" id="KAL3513027.1"/>
    </source>
</evidence>
<evidence type="ECO:0000256" key="3">
    <source>
        <dbReference type="ARBA" id="ARBA00023125"/>
    </source>
</evidence>
<dbReference type="AlphaFoldDB" id="A0ABD2Z0I2"/>
<evidence type="ECO:0000256" key="6">
    <source>
        <dbReference type="SAM" id="MobiDB-lite"/>
    </source>
</evidence>
<organism evidence="8 9">
    <name type="scientific">Cinchona calisaya</name>
    <dbReference type="NCBI Taxonomy" id="153742"/>
    <lineage>
        <taxon>Eukaryota</taxon>
        <taxon>Viridiplantae</taxon>
        <taxon>Streptophyta</taxon>
        <taxon>Embryophyta</taxon>
        <taxon>Tracheophyta</taxon>
        <taxon>Spermatophyta</taxon>
        <taxon>Magnoliopsida</taxon>
        <taxon>eudicotyledons</taxon>
        <taxon>Gunneridae</taxon>
        <taxon>Pentapetalae</taxon>
        <taxon>asterids</taxon>
        <taxon>lamiids</taxon>
        <taxon>Gentianales</taxon>
        <taxon>Rubiaceae</taxon>
        <taxon>Cinchonoideae</taxon>
        <taxon>Cinchoneae</taxon>
        <taxon>Cinchona</taxon>
    </lineage>
</organism>
<reference evidence="8 9" key="1">
    <citation type="submission" date="2024-11" db="EMBL/GenBank/DDBJ databases">
        <title>A near-complete genome assembly of Cinchona calisaya.</title>
        <authorList>
            <person name="Lian D.C."/>
            <person name="Zhao X.W."/>
            <person name="Wei L."/>
        </authorList>
    </citation>
    <scope>NUCLEOTIDE SEQUENCE [LARGE SCALE GENOMIC DNA]</scope>
    <source>
        <tissue evidence="8">Nenye</tissue>
    </source>
</reference>
<comment type="caution">
    <text evidence="8">The sequence shown here is derived from an EMBL/GenBank/DDBJ whole genome shotgun (WGS) entry which is preliminary data.</text>
</comment>
<dbReference type="Pfam" id="PF03634">
    <property type="entry name" value="TCP"/>
    <property type="match status" value="1"/>
</dbReference>
<dbReference type="Proteomes" id="UP001630127">
    <property type="component" value="Unassembled WGS sequence"/>
</dbReference>
<evidence type="ECO:0000313" key="9">
    <source>
        <dbReference type="Proteomes" id="UP001630127"/>
    </source>
</evidence>
<keyword evidence="4" id="KW-0804">Transcription</keyword>
<feature type="region of interest" description="Disordered" evidence="6">
    <location>
        <begin position="1"/>
        <end position="25"/>
    </location>
</feature>
<feature type="domain" description="TCP" evidence="7">
    <location>
        <begin position="51"/>
        <end position="109"/>
    </location>
</feature>
<dbReference type="PANTHER" id="PTHR31072:SF268">
    <property type="entry name" value="TCP DOMAIN-CONTAINING PROTEIN"/>
    <property type="match status" value="1"/>
</dbReference>
<dbReference type="GO" id="GO:0005634">
    <property type="term" value="C:nucleus"/>
    <property type="evidence" value="ECO:0007669"/>
    <property type="project" value="UniProtKB-SubCell"/>
</dbReference>
<name>A0ABD2Z0I2_9GENT</name>